<dbReference type="GO" id="GO:0055085">
    <property type="term" value="P:transmembrane transport"/>
    <property type="evidence" value="ECO:0007669"/>
    <property type="project" value="InterPro"/>
</dbReference>
<evidence type="ECO:0000256" key="3">
    <source>
        <dbReference type="ARBA" id="ARBA00022475"/>
    </source>
</evidence>
<dbReference type="PANTHER" id="PTHR43163:SF6">
    <property type="entry name" value="DIPEPTIDE TRANSPORT SYSTEM PERMEASE PROTEIN DPPB-RELATED"/>
    <property type="match status" value="1"/>
</dbReference>
<evidence type="ECO:0000256" key="7">
    <source>
        <dbReference type="RuleBase" id="RU363032"/>
    </source>
</evidence>
<feature type="transmembrane region" description="Helical" evidence="7">
    <location>
        <begin position="12"/>
        <end position="31"/>
    </location>
</feature>
<feature type="transmembrane region" description="Helical" evidence="7">
    <location>
        <begin position="273"/>
        <end position="299"/>
    </location>
</feature>
<feature type="transmembrane region" description="Helical" evidence="7">
    <location>
        <begin position="99"/>
        <end position="122"/>
    </location>
</feature>
<keyword evidence="5 7" id="KW-1133">Transmembrane helix</keyword>
<proteinExistence type="inferred from homology"/>
<feature type="domain" description="ABC transmembrane type-1" evidence="8">
    <location>
        <begin position="95"/>
        <end position="296"/>
    </location>
</feature>
<keyword evidence="3" id="KW-1003">Cell membrane</keyword>
<dbReference type="RefSeq" id="WP_183401073.1">
    <property type="nucleotide sequence ID" value="NZ_JACIDS010000006.1"/>
</dbReference>
<evidence type="ECO:0000313" key="9">
    <source>
        <dbReference type="EMBL" id="MBB3933419.1"/>
    </source>
</evidence>
<evidence type="ECO:0000256" key="2">
    <source>
        <dbReference type="ARBA" id="ARBA00022448"/>
    </source>
</evidence>
<evidence type="ECO:0000256" key="5">
    <source>
        <dbReference type="ARBA" id="ARBA00022989"/>
    </source>
</evidence>
<gene>
    <name evidence="9" type="ORF">GGR25_004492</name>
</gene>
<organism evidence="9 10">
    <name type="scientific">Kaistia hirudinis</name>
    <dbReference type="NCBI Taxonomy" id="1293440"/>
    <lineage>
        <taxon>Bacteria</taxon>
        <taxon>Pseudomonadati</taxon>
        <taxon>Pseudomonadota</taxon>
        <taxon>Alphaproteobacteria</taxon>
        <taxon>Hyphomicrobiales</taxon>
        <taxon>Kaistiaceae</taxon>
        <taxon>Kaistia</taxon>
    </lineage>
</organism>
<dbReference type="Gene3D" id="1.10.3720.10">
    <property type="entry name" value="MetI-like"/>
    <property type="match status" value="1"/>
</dbReference>
<keyword evidence="4 7" id="KW-0812">Transmembrane</keyword>
<evidence type="ECO:0000256" key="4">
    <source>
        <dbReference type="ARBA" id="ARBA00022692"/>
    </source>
</evidence>
<evidence type="ECO:0000259" key="8">
    <source>
        <dbReference type="PROSITE" id="PS50928"/>
    </source>
</evidence>
<comment type="subcellular location">
    <subcellularLocation>
        <location evidence="1 7">Cell membrane</location>
        <topology evidence="1 7">Multi-pass membrane protein</topology>
    </subcellularLocation>
</comment>
<accession>A0A840AT33</accession>
<feature type="transmembrane region" description="Helical" evidence="7">
    <location>
        <begin position="134"/>
        <end position="159"/>
    </location>
</feature>
<keyword evidence="10" id="KW-1185">Reference proteome</keyword>
<dbReference type="PANTHER" id="PTHR43163">
    <property type="entry name" value="DIPEPTIDE TRANSPORT SYSTEM PERMEASE PROTEIN DPPB-RELATED"/>
    <property type="match status" value="1"/>
</dbReference>
<dbReference type="InterPro" id="IPR045621">
    <property type="entry name" value="BPD_transp_1_N"/>
</dbReference>
<sequence length="308" mass="33468">MQSFVLGRVLQAAFIIFFIAVSVFLILRLSAGDPARIRAPVFARPDVIEQYRKDFGTDRPVIAQLGSFFAGVAKGDLGNSFRFQEPVIDLIARALPKTLLLAATALAISLTLAIVLGSMAALRPNSFWGWLSSALAAFGQAAPVFWFGVVLVLIFSITLKWFPSGGFSGPLSLVLPAIAVSLSILPTQLRVLRAAMEATLRQDFIRTAHAFGLRERRIVFVYALRNACLPLITVTGVDIGYLLGGVIVAEVVFNFPGIGELALVALNARDYPLIQGITIVTATTFVLVNLLIDLLYGWIDPRIRLEQP</sequence>
<comment type="caution">
    <text evidence="9">The sequence shown here is derived from an EMBL/GenBank/DDBJ whole genome shotgun (WGS) entry which is preliminary data.</text>
</comment>
<dbReference type="AlphaFoldDB" id="A0A840AT33"/>
<dbReference type="Proteomes" id="UP000553963">
    <property type="component" value="Unassembled WGS sequence"/>
</dbReference>
<name>A0A840AT33_9HYPH</name>
<keyword evidence="6 7" id="KW-0472">Membrane</keyword>
<dbReference type="Pfam" id="PF19300">
    <property type="entry name" value="BPD_transp_1_N"/>
    <property type="match status" value="1"/>
</dbReference>
<evidence type="ECO:0000313" key="10">
    <source>
        <dbReference type="Proteomes" id="UP000553963"/>
    </source>
</evidence>
<dbReference type="GO" id="GO:0005886">
    <property type="term" value="C:plasma membrane"/>
    <property type="evidence" value="ECO:0007669"/>
    <property type="project" value="UniProtKB-SubCell"/>
</dbReference>
<comment type="similarity">
    <text evidence="7">Belongs to the binding-protein-dependent transport system permease family.</text>
</comment>
<reference evidence="9 10" key="1">
    <citation type="submission" date="2020-08" db="EMBL/GenBank/DDBJ databases">
        <title>Genomic Encyclopedia of Type Strains, Phase IV (KMG-IV): sequencing the most valuable type-strain genomes for metagenomic binning, comparative biology and taxonomic classification.</title>
        <authorList>
            <person name="Goeker M."/>
        </authorList>
    </citation>
    <scope>NUCLEOTIDE SEQUENCE [LARGE SCALE GENOMIC DNA]</scope>
    <source>
        <strain evidence="9 10">DSM 25966</strain>
    </source>
</reference>
<evidence type="ECO:0000256" key="1">
    <source>
        <dbReference type="ARBA" id="ARBA00004651"/>
    </source>
</evidence>
<dbReference type="PROSITE" id="PS50928">
    <property type="entry name" value="ABC_TM1"/>
    <property type="match status" value="1"/>
</dbReference>
<dbReference type="Pfam" id="PF00528">
    <property type="entry name" value="BPD_transp_1"/>
    <property type="match status" value="1"/>
</dbReference>
<dbReference type="InterPro" id="IPR000515">
    <property type="entry name" value="MetI-like"/>
</dbReference>
<keyword evidence="2 7" id="KW-0813">Transport</keyword>
<dbReference type="EMBL" id="JACIDS010000006">
    <property type="protein sequence ID" value="MBB3933419.1"/>
    <property type="molecule type" value="Genomic_DNA"/>
</dbReference>
<dbReference type="SUPFAM" id="SSF161098">
    <property type="entry name" value="MetI-like"/>
    <property type="match status" value="1"/>
</dbReference>
<evidence type="ECO:0000256" key="6">
    <source>
        <dbReference type="ARBA" id="ARBA00023136"/>
    </source>
</evidence>
<protein>
    <submittedName>
        <fullName evidence="9">ABC-type dipeptide/oligopeptide/nickel transport system permease component</fullName>
    </submittedName>
</protein>
<feature type="transmembrane region" description="Helical" evidence="7">
    <location>
        <begin position="227"/>
        <end position="253"/>
    </location>
</feature>
<dbReference type="InterPro" id="IPR035906">
    <property type="entry name" value="MetI-like_sf"/>
</dbReference>